<dbReference type="AlphaFoldDB" id="A0A814HBL8"/>
<organism evidence="1 2">
    <name type="scientific">Rotaria sordida</name>
    <dbReference type="NCBI Taxonomy" id="392033"/>
    <lineage>
        <taxon>Eukaryota</taxon>
        <taxon>Metazoa</taxon>
        <taxon>Spiralia</taxon>
        <taxon>Gnathifera</taxon>
        <taxon>Rotifera</taxon>
        <taxon>Eurotatoria</taxon>
        <taxon>Bdelloidea</taxon>
        <taxon>Philodinida</taxon>
        <taxon>Philodinidae</taxon>
        <taxon>Rotaria</taxon>
    </lineage>
</organism>
<sequence length="41" mass="4457">NGETLQQVVIKTNSEFVEPMNIVFASPVKPQQSTTSYSSVA</sequence>
<dbReference type="OrthoDB" id="10407518at2759"/>
<protein>
    <submittedName>
        <fullName evidence="1">Uncharacterized protein</fullName>
    </submittedName>
</protein>
<reference evidence="1" key="1">
    <citation type="submission" date="2021-02" db="EMBL/GenBank/DDBJ databases">
        <authorList>
            <person name="Nowell W R."/>
        </authorList>
    </citation>
    <scope>NUCLEOTIDE SEQUENCE</scope>
</reference>
<gene>
    <name evidence="1" type="ORF">RFH988_LOCUS14553</name>
</gene>
<name>A0A814HBL8_9BILA</name>
<dbReference type="Proteomes" id="UP000663882">
    <property type="component" value="Unassembled WGS sequence"/>
</dbReference>
<proteinExistence type="predicted"/>
<feature type="non-terminal residue" evidence="1">
    <location>
        <position position="1"/>
    </location>
</feature>
<evidence type="ECO:0000313" key="1">
    <source>
        <dbReference type="EMBL" id="CAF1008598.1"/>
    </source>
</evidence>
<dbReference type="EMBL" id="CAJNOO010000677">
    <property type="protein sequence ID" value="CAF1008598.1"/>
    <property type="molecule type" value="Genomic_DNA"/>
</dbReference>
<comment type="caution">
    <text evidence="1">The sequence shown here is derived from an EMBL/GenBank/DDBJ whole genome shotgun (WGS) entry which is preliminary data.</text>
</comment>
<accession>A0A814HBL8</accession>
<evidence type="ECO:0000313" key="2">
    <source>
        <dbReference type="Proteomes" id="UP000663882"/>
    </source>
</evidence>